<dbReference type="InterPro" id="IPR013783">
    <property type="entry name" value="Ig-like_fold"/>
</dbReference>
<dbReference type="PROSITE" id="PS50093">
    <property type="entry name" value="PKD"/>
    <property type="match status" value="1"/>
</dbReference>
<feature type="compositionally biased region" description="Low complexity" evidence="1">
    <location>
        <begin position="939"/>
        <end position="951"/>
    </location>
</feature>
<dbReference type="EMBL" id="SJPQ01000001">
    <property type="protein sequence ID" value="TWT89872.1"/>
    <property type="molecule type" value="Genomic_DNA"/>
</dbReference>
<dbReference type="InterPro" id="IPR035986">
    <property type="entry name" value="PKD_dom_sf"/>
</dbReference>
<proteinExistence type="predicted"/>
<comment type="caution">
    <text evidence="3">The sequence shown here is derived from an EMBL/GenBank/DDBJ whole genome shotgun (WGS) entry which is preliminary data.</text>
</comment>
<accession>A0A5C5ZQP3</accession>
<dbReference type="Gene3D" id="2.60.40.10">
    <property type="entry name" value="Immunoglobulins"/>
    <property type="match status" value="4"/>
</dbReference>
<keyword evidence="4" id="KW-1185">Reference proteome</keyword>
<organism evidence="3 4">
    <name type="scientific">Pseudobythopirellula maris</name>
    <dbReference type="NCBI Taxonomy" id="2527991"/>
    <lineage>
        <taxon>Bacteria</taxon>
        <taxon>Pseudomonadati</taxon>
        <taxon>Planctomycetota</taxon>
        <taxon>Planctomycetia</taxon>
        <taxon>Pirellulales</taxon>
        <taxon>Lacipirellulaceae</taxon>
        <taxon>Pseudobythopirellula</taxon>
    </lineage>
</organism>
<gene>
    <name evidence="3" type="ORF">Mal64_02540</name>
</gene>
<evidence type="ECO:0000259" key="2">
    <source>
        <dbReference type="PROSITE" id="PS50093"/>
    </source>
</evidence>
<evidence type="ECO:0000313" key="3">
    <source>
        <dbReference type="EMBL" id="TWT89872.1"/>
    </source>
</evidence>
<evidence type="ECO:0000256" key="1">
    <source>
        <dbReference type="SAM" id="MobiDB-lite"/>
    </source>
</evidence>
<dbReference type="SUPFAM" id="SSF49299">
    <property type="entry name" value="PKD domain"/>
    <property type="match status" value="1"/>
</dbReference>
<reference evidence="3 4" key="1">
    <citation type="submission" date="2019-02" db="EMBL/GenBank/DDBJ databases">
        <title>Deep-cultivation of Planctomycetes and their phenomic and genomic characterization uncovers novel biology.</title>
        <authorList>
            <person name="Wiegand S."/>
            <person name="Jogler M."/>
            <person name="Boedeker C."/>
            <person name="Pinto D."/>
            <person name="Vollmers J."/>
            <person name="Rivas-Marin E."/>
            <person name="Kohn T."/>
            <person name="Peeters S.H."/>
            <person name="Heuer A."/>
            <person name="Rast P."/>
            <person name="Oberbeckmann S."/>
            <person name="Bunk B."/>
            <person name="Jeske O."/>
            <person name="Meyerdierks A."/>
            <person name="Storesund J.E."/>
            <person name="Kallscheuer N."/>
            <person name="Luecker S."/>
            <person name="Lage O.M."/>
            <person name="Pohl T."/>
            <person name="Merkel B.J."/>
            <person name="Hornburger P."/>
            <person name="Mueller R.-W."/>
            <person name="Bruemmer F."/>
            <person name="Labrenz M."/>
            <person name="Spormann A.M."/>
            <person name="Op Den Camp H."/>
            <person name="Overmann J."/>
            <person name="Amann R."/>
            <person name="Jetten M.S.M."/>
            <person name="Mascher T."/>
            <person name="Medema M.H."/>
            <person name="Devos D.P."/>
            <person name="Kaster A.-K."/>
            <person name="Ovreas L."/>
            <person name="Rohde M."/>
            <person name="Galperin M.Y."/>
            <person name="Jogler C."/>
        </authorList>
    </citation>
    <scope>NUCLEOTIDE SEQUENCE [LARGE SCALE GENOMIC DNA]</scope>
    <source>
        <strain evidence="3 4">Mal64</strain>
    </source>
</reference>
<dbReference type="Proteomes" id="UP000315440">
    <property type="component" value="Unassembled WGS sequence"/>
</dbReference>
<feature type="region of interest" description="Disordered" evidence="1">
    <location>
        <begin position="880"/>
        <end position="951"/>
    </location>
</feature>
<dbReference type="RefSeq" id="WP_231993616.1">
    <property type="nucleotide sequence ID" value="NZ_SJPQ01000001.1"/>
</dbReference>
<feature type="domain" description="PKD" evidence="2">
    <location>
        <begin position="456"/>
        <end position="528"/>
    </location>
</feature>
<dbReference type="AlphaFoldDB" id="A0A5C5ZQP3"/>
<dbReference type="SMART" id="SM00089">
    <property type="entry name" value="PKD"/>
    <property type="match status" value="2"/>
</dbReference>
<dbReference type="InterPro" id="IPR000601">
    <property type="entry name" value="PKD_dom"/>
</dbReference>
<name>A0A5C5ZQP3_9BACT</name>
<sequence>MPSKPAAWFGRRVRPTRPPGDRADALVVRRLEPRRVLDATLTNVVVPNTALEGDTVEVSAEATGTGDLQFEWTILQAGVVIETSNDAAFRFTPIDDGIYRTRVVVTDSTGASDLVTDSVRVGNVAPALENVTADDIDENGVTTLSGDIVDPGLADSFTLTVDWGDGTVETFNYAAADRSFSETHQYLDDNPSGTQVDPVTIRLTVEDDDGGVGEASVAIEVSNLPPELADVSATDADENGVATLSGVIVDGGTLDTHTLRVDWGDGTVETFSYAAGERAFSETHQYLDDNPTGTATDPVVIRLLVLDDDLDRGLASTTINVANLPPTLQGIGATDVDENGSTTLTGVIVDPGSLDTFTLTVDWGDGSTETFLYSAAERAFSETHKYIDDNPSGTPVDSYTITLTVTDDDTGTDSASVMINTSNLPPVFDPIADPTVDEGAVFTLTPEVMGALAPIVSFTDPGTNDTHTATIDWGDGSAAEPLVVTESGGAGFLSGEHIYSDNGDYTATVTLTDDDGGVAVAALTVHVENVAPTLVLTDEPFTINEGETLDLTALGVFSDPAFDTETFSYTIDWGDGTQDAPRPPESTVNGSEGTPTTGALAASHFYTDNDTDEELLGETVKDNTYTVTVTLTDDDGGVTVETIEVTVLNVNPMLDPVAATDVGGDGKTTLTLTFEDPGADDFVVLVDWGDGAGFTPEETIAGPTPQTVVIEHTYTGPPDPLNPSADIVITVKVQDDDFGSTALQVGESNLESVAIKNSGIEDNTVVFVLATGGGPAELPQREVVALPPERVSDVDLESRSASEGAARSDASVASERYLELVVVYPDGTEGEGHRLKTESLDDLPALFRTLPENRYRVYVVRTENSSRRLVIDVYVRSGRLIDPSDDSDGARDRPPTSEVGESQLEQPSTPPADSPADEDPSQQPPEAAPIESIPFPAQGAEAAEGASEASAAPLVAAAALAPIAIDRSRANRAWAQRLDRALAGRDAKAQWARFRRVWRRANRQPRP</sequence>
<dbReference type="CDD" id="cd00146">
    <property type="entry name" value="PKD"/>
    <property type="match status" value="2"/>
</dbReference>
<protein>
    <recommendedName>
        <fullName evidence="2">PKD domain-containing protein</fullName>
    </recommendedName>
</protein>
<feature type="region of interest" description="Disordered" evidence="1">
    <location>
        <begin position="574"/>
        <end position="594"/>
    </location>
</feature>
<dbReference type="Pfam" id="PF18911">
    <property type="entry name" value="PKD_4"/>
    <property type="match status" value="1"/>
</dbReference>
<evidence type="ECO:0000313" key="4">
    <source>
        <dbReference type="Proteomes" id="UP000315440"/>
    </source>
</evidence>
<dbReference type="InterPro" id="IPR022409">
    <property type="entry name" value="PKD/Chitinase_dom"/>
</dbReference>